<dbReference type="PANTHER" id="PTHR12187">
    <property type="entry name" value="AGAP000124-PA"/>
    <property type="match status" value="1"/>
</dbReference>
<proteinExistence type="predicted"/>
<dbReference type="OrthoDB" id="159395at2759"/>
<dbReference type="GO" id="GO:0016316">
    <property type="term" value="F:phosphatidylinositol-3,4-bisphosphate 4-phosphatase activity"/>
    <property type="evidence" value="ECO:0007669"/>
    <property type="project" value="InterPro"/>
</dbReference>
<dbReference type="GO" id="GO:0005737">
    <property type="term" value="C:cytoplasm"/>
    <property type="evidence" value="ECO:0007669"/>
    <property type="project" value="TreeGrafter"/>
</dbReference>
<comment type="caution">
    <text evidence="3">The sequence shown here is derived from an EMBL/GenBank/DDBJ whole genome shotgun (WGS) entry which is preliminary data.</text>
</comment>
<reference evidence="3 4" key="1">
    <citation type="journal article" date="2016" name="Nat. Commun.">
        <title>Extremotolerant tardigrade genome and improved radiotolerance of human cultured cells by tardigrade-unique protein.</title>
        <authorList>
            <person name="Hashimoto T."/>
            <person name="Horikawa D.D."/>
            <person name="Saito Y."/>
            <person name="Kuwahara H."/>
            <person name="Kozuka-Hata H."/>
            <person name="Shin-I T."/>
            <person name="Minakuchi Y."/>
            <person name="Ohishi K."/>
            <person name="Motoyama A."/>
            <person name="Aizu T."/>
            <person name="Enomoto A."/>
            <person name="Kondo K."/>
            <person name="Tanaka S."/>
            <person name="Hara Y."/>
            <person name="Koshikawa S."/>
            <person name="Sagara H."/>
            <person name="Miura T."/>
            <person name="Yokobori S."/>
            <person name="Miyagawa K."/>
            <person name="Suzuki Y."/>
            <person name="Kubo T."/>
            <person name="Oyama M."/>
            <person name="Kohara Y."/>
            <person name="Fujiyama A."/>
            <person name="Arakawa K."/>
            <person name="Katayama T."/>
            <person name="Toyoda A."/>
            <person name="Kunieda T."/>
        </authorList>
    </citation>
    <scope>NUCLEOTIDE SEQUENCE [LARGE SCALE GENOMIC DNA]</scope>
    <source>
        <strain evidence="3 4">YOKOZUNA-1</strain>
    </source>
</reference>
<evidence type="ECO:0000256" key="1">
    <source>
        <dbReference type="ARBA" id="ARBA00022801"/>
    </source>
</evidence>
<protein>
    <submittedName>
        <fullName evidence="3">Uncharacterized protein</fullName>
    </submittedName>
</protein>
<dbReference type="STRING" id="947166.A0A1D1VEG3"/>
<keyword evidence="1" id="KW-0378">Hydrolase</keyword>
<dbReference type="Proteomes" id="UP000186922">
    <property type="component" value="Unassembled WGS sequence"/>
</dbReference>
<dbReference type="AlphaFoldDB" id="A0A1D1VEG3"/>
<keyword evidence="2" id="KW-0443">Lipid metabolism</keyword>
<dbReference type="InterPro" id="IPR039034">
    <property type="entry name" value="INPP4"/>
</dbReference>
<gene>
    <name evidence="3" type="primary">RvY_09605</name>
    <name evidence="3" type="synonym">RvY_09605.1</name>
    <name evidence="3" type="ORF">RvY_09605-1</name>
</gene>
<sequence length="691" mass="78746">MSSKEEPLAYEYGKPNLCTLLPSVTTECTPVRPALPTCINNQKWHALHTNAVVHRYMRESRELGNQERYASVQTSVGQRVHRKAVFIDEIMADCTVNSIVPVRLLQFWKSKLNAFYRFIQEEPTEPGMENIRAETSVTEFLSHVLATVALMEGNIQTALRGSCPTFKSSTEKTNLDKAFQPINLQLQSLVVLKENFPVVEHMPQFRYNVTTVGAFTGYHSRNSTCLDSLPGLCTLWSTEATRLPGPMVDYRRTSRVEGSDEQFVPYPAALRMFKLILDIADTCLSPSVVNPCYNSVAQTEDRKAKLRRLLEQVIKEIDDRFHQSEELQDFAVLLRSALYDESRWTHPWSLDPGPGSWPSRIRRPLMSLLLMDIQDWNPPYPVNFPGDMIRMYTRECLVMSQMITATIACIMNAIYTTDLLSKRNTLNSIKTNGLLVYYESLLSCWEEEKVMLEDIVAGMDLLARIKFTVCVGESWELVNTNQQISVESPTGGEMEIFLPRMPSTTKFGYNGEGFSFRVYPVFLNVGVNEKASLTERSNEIEFQHDINKFHGKRLLQFSQYAACIDSAMLSTARADFARELSMHTQKQFSLLQRAEKLTEALGGLRVTMCKSAKDRTAMAVTLEQMSHVQDHVEFTESEWKAMLDDMRKNGTRRENTRKNTGQAFYAFSPEQMSHLPYLLQPPPGSYSKGET</sequence>
<evidence type="ECO:0000313" key="4">
    <source>
        <dbReference type="Proteomes" id="UP000186922"/>
    </source>
</evidence>
<evidence type="ECO:0000256" key="2">
    <source>
        <dbReference type="ARBA" id="ARBA00023098"/>
    </source>
</evidence>
<accession>A0A1D1VEG3</accession>
<keyword evidence="4" id="KW-1185">Reference proteome</keyword>
<organism evidence="3 4">
    <name type="scientific">Ramazzottius varieornatus</name>
    <name type="common">Water bear</name>
    <name type="synonym">Tardigrade</name>
    <dbReference type="NCBI Taxonomy" id="947166"/>
    <lineage>
        <taxon>Eukaryota</taxon>
        <taxon>Metazoa</taxon>
        <taxon>Ecdysozoa</taxon>
        <taxon>Tardigrada</taxon>
        <taxon>Eutardigrada</taxon>
        <taxon>Parachela</taxon>
        <taxon>Hypsibioidea</taxon>
        <taxon>Ramazzottiidae</taxon>
        <taxon>Ramazzottius</taxon>
    </lineage>
</organism>
<dbReference type="PANTHER" id="PTHR12187:SF11">
    <property type="entry name" value="PHOSPHATIDYLINOSITOL-3,4-BISPHOSPHATE 4-PHOSPHATASE"/>
    <property type="match status" value="1"/>
</dbReference>
<dbReference type="EMBL" id="BDGG01000004">
    <property type="protein sequence ID" value="GAU98462.1"/>
    <property type="molecule type" value="Genomic_DNA"/>
</dbReference>
<evidence type="ECO:0000313" key="3">
    <source>
        <dbReference type="EMBL" id="GAU98462.1"/>
    </source>
</evidence>
<name>A0A1D1VEG3_RAMVA</name>